<proteinExistence type="inferred from homology"/>
<comment type="function">
    <text evidence="1">Needed for flagellar regrowth and assembly.</text>
</comment>
<keyword evidence="6" id="KW-0653">Protein transport</keyword>
<accession>Q1MP59</accession>
<keyword evidence="7" id="KW-1006">Bacterial flagellum protein export</keyword>
<evidence type="ECO:0000256" key="5">
    <source>
        <dbReference type="ARBA" id="ARBA00022795"/>
    </source>
</evidence>
<evidence type="ECO:0000256" key="1">
    <source>
        <dbReference type="ARBA" id="ARBA00003041"/>
    </source>
</evidence>
<evidence type="ECO:0000256" key="7">
    <source>
        <dbReference type="ARBA" id="ARBA00023225"/>
    </source>
</evidence>
<evidence type="ECO:0000313" key="10">
    <source>
        <dbReference type="Proteomes" id="UP000002430"/>
    </source>
</evidence>
<reference evidence="9 10" key="1">
    <citation type="submission" date="2005-11" db="EMBL/GenBank/DDBJ databases">
        <title>The complete genome sequence of Lawsonia intracellularis: the causative agent of proliferative enteropathy.</title>
        <authorList>
            <person name="Kaur K."/>
            <person name="Zhang Q."/>
            <person name="Beckler D."/>
            <person name="Munir S."/>
            <person name="Li L."/>
            <person name="Kinsley K."/>
            <person name="Herron L."/>
            <person name="Peterson A."/>
            <person name="May B."/>
            <person name="Singh S."/>
            <person name="Gebhart C."/>
            <person name="Kapur V."/>
        </authorList>
    </citation>
    <scope>NUCLEOTIDE SEQUENCE [LARGE SCALE GENOMIC DNA]</scope>
    <source>
        <strain evidence="9 10">PHE/MN1-00</strain>
    </source>
</reference>
<dbReference type="Proteomes" id="UP000002430">
    <property type="component" value="Chromosome"/>
</dbReference>
<dbReference type="InterPro" id="IPR018035">
    <property type="entry name" value="Flagellar_FliH/T3SS_HrpE"/>
</dbReference>
<protein>
    <recommendedName>
        <fullName evidence="3">Flagellar assembly protein FliH</fullName>
    </recommendedName>
</protein>
<name>Q1MP59_LAWIP</name>
<dbReference type="eggNOG" id="COG1317">
    <property type="taxonomic scope" value="Bacteria"/>
</dbReference>
<dbReference type="STRING" id="363253.LI1164"/>
<sequence length="226" mass="25929">LVIRKHCVMVTQKRYTDFPSILFIKSNMFFPAHGVHILHEKDVKALLTANDFLEETDKYLKNATQETEKFYKEQYALGYNSGKEEGSFEHALKIFGTIFSSIKFVENIETTLVRVVTEAVNKIVGEVDTLNHINDWIQKDLLQLQRKYQLTLYISHNDEKSVTIYINTLCANKPQLKNFLHIVLDDSIKPGNCRVESELGNVEASIKTQMKALEQSLGVSTELEVE</sequence>
<dbReference type="GO" id="GO:0015031">
    <property type="term" value="P:protein transport"/>
    <property type="evidence" value="ECO:0007669"/>
    <property type="project" value="UniProtKB-KW"/>
</dbReference>
<dbReference type="GO" id="GO:0005829">
    <property type="term" value="C:cytosol"/>
    <property type="evidence" value="ECO:0007669"/>
    <property type="project" value="TreeGrafter"/>
</dbReference>
<comment type="similarity">
    <text evidence="2">Belongs to the FliH family.</text>
</comment>
<feature type="domain" description="Flagellar assembly protein FliH/Type III secretion system HrpE" evidence="8">
    <location>
        <begin position="103"/>
        <end position="212"/>
    </location>
</feature>
<evidence type="ECO:0000256" key="4">
    <source>
        <dbReference type="ARBA" id="ARBA00022448"/>
    </source>
</evidence>
<evidence type="ECO:0000256" key="2">
    <source>
        <dbReference type="ARBA" id="ARBA00006602"/>
    </source>
</evidence>
<keyword evidence="5" id="KW-1005">Bacterial flagellum biogenesis</keyword>
<evidence type="ECO:0000256" key="6">
    <source>
        <dbReference type="ARBA" id="ARBA00022927"/>
    </source>
</evidence>
<dbReference type="InterPro" id="IPR051472">
    <property type="entry name" value="T3SS_Stator/FliH"/>
</dbReference>
<gene>
    <name evidence="9" type="primary">YscL</name>
    <name evidence="9" type="ordered locus">LI1164</name>
</gene>
<dbReference type="PANTHER" id="PTHR34982">
    <property type="entry name" value="YOP PROTEINS TRANSLOCATION PROTEIN L"/>
    <property type="match status" value="1"/>
</dbReference>
<dbReference type="EMBL" id="AM180252">
    <property type="protein sequence ID" value="CAJ55218.1"/>
    <property type="molecule type" value="Genomic_DNA"/>
</dbReference>
<dbReference type="KEGG" id="lip:LI1164"/>
<evidence type="ECO:0000259" key="8">
    <source>
        <dbReference type="Pfam" id="PF02108"/>
    </source>
</evidence>
<dbReference type="PANTHER" id="PTHR34982:SF1">
    <property type="entry name" value="FLAGELLAR ASSEMBLY PROTEIN FLIH"/>
    <property type="match status" value="1"/>
</dbReference>
<keyword evidence="4" id="KW-0813">Transport</keyword>
<dbReference type="AlphaFoldDB" id="Q1MP59"/>
<dbReference type="GO" id="GO:0044781">
    <property type="term" value="P:bacterial-type flagellum organization"/>
    <property type="evidence" value="ECO:0007669"/>
    <property type="project" value="UniProtKB-KW"/>
</dbReference>
<evidence type="ECO:0000256" key="3">
    <source>
        <dbReference type="ARBA" id="ARBA00016507"/>
    </source>
</evidence>
<dbReference type="Pfam" id="PF02108">
    <property type="entry name" value="FliH"/>
    <property type="match status" value="1"/>
</dbReference>
<evidence type="ECO:0000313" key="9">
    <source>
        <dbReference type="EMBL" id="CAJ55218.1"/>
    </source>
</evidence>
<keyword evidence="10" id="KW-1185">Reference proteome</keyword>
<dbReference type="HOGENOM" id="CLU_062625_2_1_7"/>
<organism evidence="9 10">
    <name type="scientific">Lawsonia intracellularis (strain PHE/MN1-00)</name>
    <dbReference type="NCBI Taxonomy" id="363253"/>
    <lineage>
        <taxon>Bacteria</taxon>
        <taxon>Pseudomonadati</taxon>
        <taxon>Thermodesulfobacteriota</taxon>
        <taxon>Desulfovibrionia</taxon>
        <taxon>Desulfovibrionales</taxon>
        <taxon>Desulfovibrionaceae</taxon>
        <taxon>Lawsonia</taxon>
    </lineage>
</organism>
<feature type="non-terminal residue" evidence="9">
    <location>
        <position position="1"/>
    </location>
</feature>